<dbReference type="STRING" id="1802205.A3C58_01480"/>
<keyword evidence="1" id="KW-0808">Transferase</keyword>
<name>A0A1G2HVN9_9BACT</name>
<dbReference type="PANTHER" id="PTHR43793">
    <property type="entry name" value="FAD SYNTHASE"/>
    <property type="match status" value="1"/>
</dbReference>
<dbReference type="InterPro" id="IPR014729">
    <property type="entry name" value="Rossmann-like_a/b/a_fold"/>
</dbReference>
<dbReference type="SMART" id="SM00507">
    <property type="entry name" value="HNHc"/>
    <property type="match status" value="1"/>
</dbReference>
<evidence type="ECO:0000259" key="3">
    <source>
        <dbReference type="SMART" id="SM00507"/>
    </source>
</evidence>
<feature type="domain" description="HNH nuclease" evidence="3">
    <location>
        <begin position="125"/>
        <end position="188"/>
    </location>
</feature>
<evidence type="ECO:0000256" key="2">
    <source>
        <dbReference type="ARBA" id="ARBA00022695"/>
    </source>
</evidence>
<comment type="caution">
    <text evidence="4">The sequence shown here is derived from an EMBL/GenBank/DDBJ whole genome shotgun (WGS) entry which is preliminary data.</text>
</comment>
<protein>
    <recommendedName>
        <fullName evidence="3">HNH nuclease domain-containing protein</fullName>
    </recommendedName>
</protein>
<dbReference type="Pfam" id="PF01467">
    <property type="entry name" value="CTP_transf_like"/>
    <property type="match status" value="1"/>
</dbReference>
<evidence type="ECO:0000313" key="5">
    <source>
        <dbReference type="Proteomes" id="UP000178380"/>
    </source>
</evidence>
<dbReference type="GO" id="GO:0003676">
    <property type="term" value="F:nucleic acid binding"/>
    <property type="evidence" value="ECO:0007669"/>
    <property type="project" value="InterPro"/>
</dbReference>
<proteinExistence type="predicted"/>
<dbReference type="InterPro" id="IPR004821">
    <property type="entry name" value="Cyt_trans-like"/>
</dbReference>
<dbReference type="EMBL" id="MHOR01000030">
    <property type="protein sequence ID" value="OGZ66525.1"/>
    <property type="molecule type" value="Genomic_DNA"/>
</dbReference>
<dbReference type="GO" id="GO:0004519">
    <property type="term" value="F:endonuclease activity"/>
    <property type="evidence" value="ECO:0007669"/>
    <property type="project" value="InterPro"/>
</dbReference>
<dbReference type="SUPFAM" id="SSF52374">
    <property type="entry name" value="Nucleotidylyl transferase"/>
    <property type="match status" value="1"/>
</dbReference>
<dbReference type="InterPro" id="IPR050385">
    <property type="entry name" value="Archaeal_FAD_synthase"/>
</dbReference>
<organism evidence="4 5">
    <name type="scientific">Candidatus Staskawiczbacteria bacterium RIFCSPHIGHO2_02_FULL_34_10</name>
    <dbReference type="NCBI Taxonomy" id="1802205"/>
    <lineage>
        <taxon>Bacteria</taxon>
        <taxon>Candidatus Staskawicziibacteriota</taxon>
    </lineage>
</organism>
<dbReference type="InterPro" id="IPR003615">
    <property type="entry name" value="HNH_nuc"/>
</dbReference>
<dbReference type="Pfam" id="PF01844">
    <property type="entry name" value="HNH"/>
    <property type="match status" value="1"/>
</dbReference>
<sequence length="337" mass="39426">MEKEKVCKNCGNRFNPVQWNQFYCGSKTNKIGCSYKMHIKKSTDYNRIHNKEYMKNYIKKWMKQQRKDNTDYAIRQRKLKREYAKRLDKKEIIKNWRHRNIKKILLWNRKRLLAKKGVIGTHTNEEWEYLKRYYDFRCVKCSVTEGELKEIWEGTSFNKLTKDHIVPISRGGTDYIWNIQPLCITCNSKKHKIKNEKIVVVSMGADPIHIGHLRHIADAKKLGDRLIVILNNDNWLKNKKGYVFMPENERAQIIMAVRGVDGVILTKHTLGDKNRSVARELEIIKPDIFAKGGDRNFDNLPESEKKVCCEFSIRVVNNVGGGKVQSSSGLLGKVKVK</sequence>
<dbReference type="GO" id="GO:0008270">
    <property type="term" value="F:zinc ion binding"/>
    <property type="evidence" value="ECO:0007669"/>
    <property type="project" value="InterPro"/>
</dbReference>
<dbReference type="Gene3D" id="3.40.50.620">
    <property type="entry name" value="HUPs"/>
    <property type="match status" value="1"/>
</dbReference>
<dbReference type="Proteomes" id="UP000178380">
    <property type="component" value="Unassembled WGS sequence"/>
</dbReference>
<dbReference type="PANTHER" id="PTHR43793:SF1">
    <property type="entry name" value="FAD SYNTHASE"/>
    <property type="match status" value="1"/>
</dbReference>
<dbReference type="CDD" id="cd00085">
    <property type="entry name" value="HNHc"/>
    <property type="match status" value="1"/>
</dbReference>
<reference evidence="4 5" key="1">
    <citation type="journal article" date="2016" name="Nat. Commun.">
        <title>Thousands of microbial genomes shed light on interconnected biogeochemical processes in an aquifer system.</title>
        <authorList>
            <person name="Anantharaman K."/>
            <person name="Brown C.T."/>
            <person name="Hug L.A."/>
            <person name="Sharon I."/>
            <person name="Castelle C.J."/>
            <person name="Probst A.J."/>
            <person name="Thomas B.C."/>
            <person name="Singh A."/>
            <person name="Wilkins M.J."/>
            <person name="Karaoz U."/>
            <person name="Brodie E.L."/>
            <person name="Williams K.H."/>
            <person name="Hubbard S.S."/>
            <person name="Banfield J.F."/>
        </authorList>
    </citation>
    <scope>NUCLEOTIDE SEQUENCE [LARGE SCALE GENOMIC DNA]</scope>
</reference>
<gene>
    <name evidence="4" type="ORF">A3C58_01480</name>
</gene>
<evidence type="ECO:0000256" key="1">
    <source>
        <dbReference type="ARBA" id="ARBA00022679"/>
    </source>
</evidence>
<dbReference type="AlphaFoldDB" id="A0A1G2HVN9"/>
<accession>A0A1G2HVN9</accession>
<dbReference type="InterPro" id="IPR002711">
    <property type="entry name" value="HNH"/>
</dbReference>
<evidence type="ECO:0000313" key="4">
    <source>
        <dbReference type="EMBL" id="OGZ66525.1"/>
    </source>
</evidence>
<keyword evidence="2" id="KW-0548">Nucleotidyltransferase</keyword>
<dbReference type="Gene3D" id="1.10.30.50">
    <property type="match status" value="1"/>
</dbReference>
<dbReference type="GO" id="GO:0016779">
    <property type="term" value="F:nucleotidyltransferase activity"/>
    <property type="evidence" value="ECO:0007669"/>
    <property type="project" value="UniProtKB-KW"/>
</dbReference>
<dbReference type="NCBIfam" id="TIGR00125">
    <property type="entry name" value="cyt_tran_rel"/>
    <property type="match status" value="1"/>
</dbReference>